<keyword evidence="6" id="KW-1185">Reference proteome</keyword>
<dbReference type="InterPro" id="IPR007621">
    <property type="entry name" value="TPM_dom"/>
</dbReference>
<accession>A0A371NWI0</accession>
<dbReference type="RefSeq" id="WP_116241364.1">
    <property type="nucleotide sequence ID" value="NZ_QUAB01000033.1"/>
</dbReference>
<dbReference type="AlphaFoldDB" id="A0A371NWI0"/>
<protein>
    <submittedName>
        <fullName evidence="5">TPM domain-containing protein</fullName>
    </submittedName>
</protein>
<keyword evidence="2" id="KW-0812">Transmembrane</keyword>
<name>A0A371NWI0_9MICO</name>
<gene>
    <name evidence="5" type="ORF">DY023_05650</name>
</gene>
<dbReference type="EMBL" id="QUAB01000033">
    <property type="protein sequence ID" value="REJ06587.1"/>
    <property type="molecule type" value="Genomic_DNA"/>
</dbReference>
<keyword evidence="3" id="KW-0732">Signal</keyword>
<sequence>MRTRWTIVVSLLLALLGSGLATGSASATDPAPLDPGRYVTDVSDVLTPADEAAAEARLTALDAQTGVGLFFVFVPEFTNPSSDSEWVSRAAESNGLNNDQYLVAVATDTRVFAMGGRTEGGEVSVADRARVTEAMIPSLRQDDWAGAIDAAADEVQEIVVDGPAAAARGWTVFGLLALAAVVILVVILLVRRNRKRAAERAAREAQLEELAQQASIALVRTDDVVKSSEQELEYARAQFGDDAIGEFVAALQTARADLDQAFTLQQKLDDEIPDSDQERIAWNQTIIQLCSESTQSLEERKAAFDELRELEQNAPAALENVRRLRAAAGAEIDRADQIFTALGATYAAAAISAVADNTAQARSRMAFTDAQITAADQQIAAGRTGDAAVSIRAAEGAVQQATQLEDAVEQLANDLKAADERGTAVVAELQGDLQTARALPDTQGYVAQAIASTTQHLADAQRLLGTGARNPIDALRVLDAANTAIDQVVQQVRDEQARIAHARSLLGSALERADVQIATAESFILNRRGAISSTARTRLAEAQSNRDQARRLADTDPQQALALAQRADRMAAEALRLAQNDTGSWGGGTGSGGNDTLGAVLGGVLIGQLLGGGNRGGGGWGGGGGFGGGGFGGGGGGLSAGGFGGGFSGTSGGRF</sequence>
<dbReference type="Gene3D" id="3.10.310.50">
    <property type="match status" value="1"/>
</dbReference>
<keyword evidence="2" id="KW-0472">Membrane</keyword>
<evidence type="ECO:0000313" key="6">
    <source>
        <dbReference type="Proteomes" id="UP000262172"/>
    </source>
</evidence>
<evidence type="ECO:0000256" key="1">
    <source>
        <dbReference type="SAM" id="Coils"/>
    </source>
</evidence>
<evidence type="ECO:0000259" key="4">
    <source>
        <dbReference type="Pfam" id="PF04536"/>
    </source>
</evidence>
<keyword evidence="2" id="KW-1133">Transmembrane helix</keyword>
<proteinExistence type="predicted"/>
<feature type="chain" id="PRO_5016704428" evidence="3">
    <location>
        <begin position="28"/>
        <end position="655"/>
    </location>
</feature>
<keyword evidence="1" id="KW-0175">Coiled coil</keyword>
<evidence type="ECO:0000313" key="5">
    <source>
        <dbReference type="EMBL" id="REJ06587.1"/>
    </source>
</evidence>
<reference evidence="5 6" key="1">
    <citation type="submission" date="2018-08" db="EMBL/GenBank/DDBJ databases">
        <title>Isolation, diversity and antifungal activity of Actinobacteria from cow dung.</title>
        <authorList>
            <person name="Ling L."/>
        </authorList>
    </citation>
    <scope>NUCLEOTIDE SEQUENCE [LARGE SCALE GENOMIC DNA]</scope>
    <source>
        <strain evidence="5 6">NEAU-LLE</strain>
    </source>
</reference>
<dbReference type="Proteomes" id="UP000262172">
    <property type="component" value="Unassembled WGS sequence"/>
</dbReference>
<evidence type="ECO:0000256" key="3">
    <source>
        <dbReference type="SAM" id="SignalP"/>
    </source>
</evidence>
<feature type="domain" description="TPM" evidence="4">
    <location>
        <begin position="39"/>
        <end position="157"/>
    </location>
</feature>
<feature type="coiled-coil region" evidence="1">
    <location>
        <begin position="293"/>
        <end position="327"/>
    </location>
</feature>
<comment type="caution">
    <text evidence="5">The sequence shown here is derived from an EMBL/GenBank/DDBJ whole genome shotgun (WGS) entry which is preliminary data.</text>
</comment>
<feature type="signal peptide" evidence="3">
    <location>
        <begin position="1"/>
        <end position="27"/>
    </location>
</feature>
<dbReference type="Pfam" id="PF04536">
    <property type="entry name" value="TPM_phosphatase"/>
    <property type="match status" value="1"/>
</dbReference>
<feature type="transmembrane region" description="Helical" evidence="2">
    <location>
        <begin position="170"/>
        <end position="190"/>
    </location>
</feature>
<organism evidence="5 6">
    <name type="scientific">Microbacterium bovistercoris</name>
    <dbReference type="NCBI Taxonomy" id="2293570"/>
    <lineage>
        <taxon>Bacteria</taxon>
        <taxon>Bacillati</taxon>
        <taxon>Actinomycetota</taxon>
        <taxon>Actinomycetes</taxon>
        <taxon>Micrococcales</taxon>
        <taxon>Microbacteriaceae</taxon>
        <taxon>Microbacterium</taxon>
    </lineage>
</organism>
<evidence type="ECO:0000256" key="2">
    <source>
        <dbReference type="SAM" id="Phobius"/>
    </source>
</evidence>
<feature type="coiled-coil region" evidence="1">
    <location>
        <begin position="394"/>
        <end position="421"/>
    </location>
</feature>
<dbReference type="OrthoDB" id="5105562at2"/>